<evidence type="ECO:0008006" key="4">
    <source>
        <dbReference type="Google" id="ProtNLM"/>
    </source>
</evidence>
<dbReference type="eggNOG" id="ENOG502RZI6">
    <property type="taxonomic scope" value="Eukaryota"/>
</dbReference>
<dbReference type="RefSeq" id="XP_003956995.1">
    <property type="nucleotide sequence ID" value="XM_003956946.1"/>
</dbReference>
<evidence type="ECO:0000256" key="1">
    <source>
        <dbReference type="SAM" id="Phobius"/>
    </source>
</evidence>
<dbReference type="Proteomes" id="UP000005220">
    <property type="component" value="Chromosome 4"/>
</dbReference>
<dbReference type="AlphaFoldDB" id="H2AU10"/>
<keyword evidence="1" id="KW-0472">Membrane</keyword>
<dbReference type="KEGG" id="kaf:KAFR_0D02130"/>
<dbReference type="EMBL" id="HE650824">
    <property type="protein sequence ID" value="CCF57860.1"/>
    <property type="molecule type" value="Genomic_DNA"/>
</dbReference>
<keyword evidence="1" id="KW-1133">Transmembrane helix</keyword>
<dbReference type="OrthoDB" id="4097102at2759"/>
<dbReference type="HOGENOM" id="CLU_079389_0_0_1"/>
<reference evidence="2 3" key="1">
    <citation type="journal article" date="2011" name="Proc. Natl. Acad. Sci. U.S.A.">
        <title>Evolutionary erosion of yeast sex chromosomes by mating-type switching accidents.</title>
        <authorList>
            <person name="Gordon J.L."/>
            <person name="Armisen D."/>
            <person name="Proux-Wera E."/>
            <person name="Oheigeartaigh S.S."/>
            <person name="Byrne K.P."/>
            <person name="Wolfe K.H."/>
        </authorList>
    </citation>
    <scope>NUCLEOTIDE SEQUENCE [LARGE SCALE GENOMIC DNA]</scope>
    <source>
        <strain evidence="3">ATCC 22294 / BCRC 22015 / CBS 2517 / CECT 1963 / NBRC 1671 / NRRL Y-8276</strain>
    </source>
</reference>
<protein>
    <recommendedName>
        <fullName evidence="4">Suppressor of lethality of KEX2 GAS1 double null mutant protein 1</fullName>
    </recommendedName>
</protein>
<keyword evidence="3" id="KW-1185">Reference proteome</keyword>
<gene>
    <name evidence="2" type="primary">KAFR0D02130</name>
    <name evidence="2" type="ORF">KAFR_0D02130</name>
</gene>
<proteinExistence type="predicted"/>
<organism evidence="2 3">
    <name type="scientific">Kazachstania africana (strain ATCC 22294 / BCRC 22015 / CBS 2517 / CECT 1963 / NBRC 1671 / NRRL Y-8276)</name>
    <name type="common">Yeast</name>
    <name type="synonym">Kluyveromyces africanus</name>
    <dbReference type="NCBI Taxonomy" id="1071382"/>
    <lineage>
        <taxon>Eukaryota</taxon>
        <taxon>Fungi</taxon>
        <taxon>Dikarya</taxon>
        <taxon>Ascomycota</taxon>
        <taxon>Saccharomycotina</taxon>
        <taxon>Saccharomycetes</taxon>
        <taxon>Saccharomycetales</taxon>
        <taxon>Saccharomycetaceae</taxon>
        <taxon>Kazachstania</taxon>
    </lineage>
</organism>
<evidence type="ECO:0000313" key="3">
    <source>
        <dbReference type="Proteomes" id="UP000005220"/>
    </source>
</evidence>
<name>H2AU10_KAZAF</name>
<dbReference type="InParanoid" id="H2AU10"/>
<sequence>MGNVSRAVGCAVGIPCGVGVILALILWARLQRRFRKEEIKDKDLENEIYNEDSLININNINTWKVDYLETTNKTSNSVDSSEDSVSDEKKGVENIAMSSYVPAYRKNIQTFHLNGAKHYYKPIDSNPRELHNNDADSHPEHGRKLSVYDQMVPIISDKLYDSYSENTIIITHDNQSNISGQTKEGLIKNLYSQDFGSYYPRKSTTSLTAKTNTIFPSSNVSTTTIESTSVDPALVPSIISQLKAANNDNQASLIQEEDQYENEFTNYAENKREFIRNLTPKVD</sequence>
<feature type="transmembrane region" description="Helical" evidence="1">
    <location>
        <begin position="6"/>
        <end position="28"/>
    </location>
</feature>
<evidence type="ECO:0000313" key="2">
    <source>
        <dbReference type="EMBL" id="CCF57860.1"/>
    </source>
</evidence>
<accession>H2AU10</accession>
<dbReference type="GeneID" id="13885818"/>
<keyword evidence="1" id="KW-0812">Transmembrane</keyword>